<dbReference type="GO" id="GO:0140359">
    <property type="term" value="F:ABC-type transporter activity"/>
    <property type="evidence" value="ECO:0007669"/>
    <property type="project" value="InterPro"/>
</dbReference>
<dbReference type="PROSITE" id="PS51012">
    <property type="entry name" value="ABC_TM2"/>
    <property type="match status" value="1"/>
</dbReference>
<dbReference type="InterPro" id="IPR013525">
    <property type="entry name" value="ABC2_TM"/>
</dbReference>
<evidence type="ECO:0000256" key="6">
    <source>
        <dbReference type="RuleBase" id="RU361157"/>
    </source>
</evidence>
<name>A0A919U1Y9_9CELL</name>
<dbReference type="Pfam" id="PF01061">
    <property type="entry name" value="ABC2_membrane"/>
    <property type="match status" value="1"/>
</dbReference>
<dbReference type="PANTHER" id="PTHR43229">
    <property type="entry name" value="NODULATION PROTEIN J"/>
    <property type="match status" value="1"/>
</dbReference>
<evidence type="ECO:0000313" key="8">
    <source>
        <dbReference type="EMBL" id="GIG21846.1"/>
    </source>
</evidence>
<evidence type="ECO:0000256" key="5">
    <source>
        <dbReference type="ARBA" id="ARBA00023251"/>
    </source>
</evidence>
<evidence type="ECO:0000313" key="9">
    <source>
        <dbReference type="Proteomes" id="UP000632740"/>
    </source>
</evidence>
<organism evidence="8 9">
    <name type="scientific">Cellulomonas chitinilytica</name>
    <dbReference type="NCBI Taxonomy" id="398759"/>
    <lineage>
        <taxon>Bacteria</taxon>
        <taxon>Bacillati</taxon>
        <taxon>Actinomycetota</taxon>
        <taxon>Actinomycetes</taxon>
        <taxon>Micrococcales</taxon>
        <taxon>Cellulomonadaceae</taxon>
        <taxon>Cellulomonas</taxon>
    </lineage>
</organism>
<proteinExistence type="inferred from homology"/>
<gene>
    <name evidence="8" type="ORF">Cch01nite_25700</name>
</gene>
<dbReference type="InterPro" id="IPR047817">
    <property type="entry name" value="ABC2_TM_bact-type"/>
</dbReference>
<keyword evidence="6" id="KW-1003">Cell membrane</keyword>
<keyword evidence="4 6" id="KW-0472">Membrane</keyword>
<feature type="transmembrane region" description="Helical" evidence="6">
    <location>
        <begin position="42"/>
        <end position="63"/>
    </location>
</feature>
<feature type="transmembrane region" description="Helical" evidence="6">
    <location>
        <begin position="190"/>
        <end position="217"/>
    </location>
</feature>
<dbReference type="Proteomes" id="UP000632740">
    <property type="component" value="Unassembled WGS sequence"/>
</dbReference>
<protein>
    <recommendedName>
        <fullName evidence="6">Transport permease protein</fullName>
    </recommendedName>
</protein>
<reference evidence="8" key="1">
    <citation type="submission" date="2021-01" db="EMBL/GenBank/DDBJ databases">
        <title>Whole genome shotgun sequence of Cellulomonas chitinilytica NBRC 110799.</title>
        <authorList>
            <person name="Komaki H."/>
            <person name="Tamura T."/>
        </authorList>
    </citation>
    <scope>NUCLEOTIDE SEQUENCE</scope>
    <source>
        <strain evidence="8">NBRC 110799</strain>
    </source>
</reference>
<dbReference type="GO" id="GO:0046677">
    <property type="term" value="P:response to antibiotic"/>
    <property type="evidence" value="ECO:0007669"/>
    <property type="project" value="UniProtKB-KW"/>
</dbReference>
<comment type="similarity">
    <text evidence="6">Belongs to the ABC-2 integral membrane protein family.</text>
</comment>
<feature type="transmembrane region" description="Helical" evidence="6">
    <location>
        <begin position="126"/>
        <end position="147"/>
    </location>
</feature>
<sequence>MTTTTSTPATSALADEARGRSTFVRDTLTVFRRAMRISLRNPVWGVMGLLQPILYLSLFGPLLEPLAPALGATNAYQLFVPGLLVQLGMFGALFVGFGLIGEWRDGVIEAERVSPAPRSALVLGRVLRDVLVVLVQGIVLVAVAFLFGLEAPFWGIVLGVVTAALLAASFASFSYAVALNLKSEDALAPLMNGVALPLLLLSGILLPITAASAPAWLNTLSNLNPIKHVVSGIRAQFDGQIGTPTALWGSALTLALAAVGLWFGTRTFRREDG</sequence>
<comment type="subcellular location">
    <subcellularLocation>
        <location evidence="6">Cell membrane</location>
        <topology evidence="6">Multi-pass membrane protein</topology>
    </subcellularLocation>
    <subcellularLocation>
        <location evidence="1">Membrane</location>
        <topology evidence="1">Multi-pass membrane protein</topology>
    </subcellularLocation>
</comment>
<dbReference type="EMBL" id="BONK01000008">
    <property type="protein sequence ID" value="GIG21846.1"/>
    <property type="molecule type" value="Genomic_DNA"/>
</dbReference>
<keyword evidence="5" id="KW-0046">Antibiotic resistance</keyword>
<feature type="transmembrane region" description="Helical" evidence="6">
    <location>
        <begin position="75"/>
        <end position="100"/>
    </location>
</feature>
<dbReference type="InterPro" id="IPR051784">
    <property type="entry name" value="Nod_factor_ABC_transporter"/>
</dbReference>
<evidence type="ECO:0000256" key="4">
    <source>
        <dbReference type="ARBA" id="ARBA00023136"/>
    </source>
</evidence>
<feature type="transmembrane region" description="Helical" evidence="6">
    <location>
        <begin position="153"/>
        <end position="178"/>
    </location>
</feature>
<keyword evidence="9" id="KW-1185">Reference proteome</keyword>
<evidence type="ECO:0000259" key="7">
    <source>
        <dbReference type="PROSITE" id="PS51012"/>
    </source>
</evidence>
<keyword evidence="2 6" id="KW-0812">Transmembrane</keyword>
<accession>A0A919U1Y9</accession>
<dbReference type="InterPro" id="IPR000412">
    <property type="entry name" value="ABC_2_transport"/>
</dbReference>
<dbReference type="AlphaFoldDB" id="A0A919U1Y9"/>
<feature type="domain" description="ABC transmembrane type-2" evidence="7">
    <location>
        <begin position="43"/>
        <end position="271"/>
    </location>
</feature>
<dbReference type="RefSeq" id="WP_203754998.1">
    <property type="nucleotide sequence ID" value="NZ_BONK01000008.1"/>
</dbReference>
<evidence type="ECO:0000256" key="1">
    <source>
        <dbReference type="ARBA" id="ARBA00004141"/>
    </source>
</evidence>
<evidence type="ECO:0000256" key="3">
    <source>
        <dbReference type="ARBA" id="ARBA00022989"/>
    </source>
</evidence>
<comment type="caution">
    <text evidence="8">The sequence shown here is derived from an EMBL/GenBank/DDBJ whole genome shotgun (WGS) entry which is preliminary data.</text>
</comment>
<dbReference type="PIRSF" id="PIRSF006648">
    <property type="entry name" value="DrrB"/>
    <property type="match status" value="1"/>
</dbReference>
<feature type="transmembrane region" description="Helical" evidence="6">
    <location>
        <begin position="246"/>
        <end position="264"/>
    </location>
</feature>
<dbReference type="PANTHER" id="PTHR43229:SF2">
    <property type="entry name" value="NODULATION PROTEIN J"/>
    <property type="match status" value="1"/>
</dbReference>
<evidence type="ECO:0000256" key="2">
    <source>
        <dbReference type="ARBA" id="ARBA00022692"/>
    </source>
</evidence>
<keyword evidence="6" id="KW-0813">Transport</keyword>
<dbReference type="GO" id="GO:0043190">
    <property type="term" value="C:ATP-binding cassette (ABC) transporter complex"/>
    <property type="evidence" value="ECO:0007669"/>
    <property type="project" value="InterPro"/>
</dbReference>
<keyword evidence="3 6" id="KW-1133">Transmembrane helix</keyword>